<sequence length="686" mass="74657">MASESTAGQNGNGRVEPSRHSEGSDPSDATQYAAYPTVSFNNAGPPELPSYAGEKDTPWTTRTPNVDAPLISPPPENTAVVKQWVPIPLRPVFWVPLVLLMAGGGIAFEIALHFSIKNHGWGTKGTFTSQGGFLHYVYTFPPVAISMIFAGLWAWMDIEIRRIQPYVDLAKGNAPPQRSLLLDYTRNHTFYVWTVAARNNHFLVTLASLLVIITFTFQPLSAALFNVQDVFWLEPRSMSTSLASIGLNQDGNFQDLSSFLTAAGYASADVRYKIGDPPFVREEYTIAPFQLPPNVSNGTVTANTTAVRSQPNCVGPDNAVQMDQLGNGSWSNTASFNGCSFNWRVNKTAVNLFGVDLIPNTAECASLTSIPEQFRPVIFWFFTYEPSAMASLSLCSPNITTEDVTASIDIASGNVTSVTPLGPLGSHVTSLQEFPANITGDPLDGRAYNGMFFALDSPDPFQQQRQDAIQLSLPAAVFQAAQNSPEGLVAAFQDNTFANLSSTVYTTYLSLVARTVYFLDFQQPIQIDTQRIHKRLFLSPVATHLLASAMFVLAVFGTILQLWHRRDSSILRLTHAPGTIASAVSLGGKTGLGDVLSGRLREQDMVEALQNKRFRIDTRTMKIIMEGEEGYEDATTPNAYRTAFGLGHVGEWGAGVGRRLSRRLSTWGHPTGGEQGGAPTDHGEAA</sequence>
<dbReference type="Proteomes" id="UP001055072">
    <property type="component" value="Unassembled WGS sequence"/>
</dbReference>
<organism evidence="1 2">
    <name type="scientific">Irpex rosettiformis</name>
    <dbReference type="NCBI Taxonomy" id="378272"/>
    <lineage>
        <taxon>Eukaryota</taxon>
        <taxon>Fungi</taxon>
        <taxon>Dikarya</taxon>
        <taxon>Basidiomycota</taxon>
        <taxon>Agaricomycotina</taxon>
        <taxon>Agaricomycetes</taxon>
        <taxon>Polyporales</taxon>
        <taxon>Irpicaceae</taxon>
        <taxon>Irpex</taxon>
    </lineage>
</organism>
<proteinExistence type="predicted"/>
<gene>
    <name evidence="1" type="ORF">BDY19DRAFT_108972</name>
</gene>
<protein>
    <submittedName>
        <fullName evidence="1">Uncharacterized protein</fullName>
    </submittedName>
</protein>
<reference evidence="1" key="1">
    <citation type="journal article" date="2021" name="Environ. Microbiol.">
        <title>Gene family expansions and transcriptome signatures uncover fungal adaptations to wood decay.</title>
        <authorList>
            <person name="Hage H."/>
            <person name="Miyauchi S."/>
            <person name="Viragh M."/>
            <person name="Drula E."/>
            <person name="Min B."/>
            <person name="Chaduli D."/>
            <person name="Navarro D."/>
            <person name="Favel A."/>
            <person name="Norest M."/>
            <person name="Lesage-Meessen L."/>
            <person name="Balint B."/>
            <person name="Merenyi Z."/>
            <person name="de Eugenio L."/>
            <person name="Morin E."/>
            <person name="Martinez A.T."/>
            <person name="Baldrian P."/>
            <person name="Stursova M."/>
            <person name="Martinez M.J."/>
            <person name="Novotny C."/>
            <person name="Magnuson J.K."/>
            <person name="Spatafora J.W."/>
            <person name="Maurice S."/>
            <person name="Pangilinan J."/>
            <person name="Andreopoulos W."/>
            <person name="LaButti K."/>
            <person name="Hundley H."/>
            <person name="Na H."/>
            <person name="Kuo A."/>
            <person name="Barry K."/>
            <person name="Lipzen A."/>
            <person name="Henrissat B."/>
            <person name="Riley R."/>
            <person name="Ahrendt S."/>
            <person name="Nagy L.G."/>
            <person name="Grigoriev I.V."/>
            <person name="Martin F."/>
            <person name="Rosso M.N."/>
        </authorList>
    </citation>
    <scope>NUCLEOTIDE SEQUENCE</scope>
    <source>
        <strain evidence="1">CBS 384.51</strain>
    </source>
</reference>
<name>A0ACB8U6D7_9APHY</name>
<evidence type="ECO:0000313" key="2">
    <source>
        <dbReference type="Proteomes" id="UP001055072"/>
    </source>
</evidence>
<keyword evidence="2" id="KW-1185">Reference proteome</keyword>
<evidence type="ECO:0000313" key="1">
    <source>
        <dbReference type="EMBL" id="KAI0089530.1"/>
    </source>
</evidence>
<comment type="caution">
    <text evidence="1">The sequence shown here is derived from an EMBL/GenBank/DDBJ whole genome shotgun (WGS) entry which is preliminary data.</text>
</comment>
<dbReference type="EMBL" id="MU274910">
    <property type="protein sequence ID" value="KAI0089530.1"/>
    <property type="molecule type" value="Genomic_DNA"/>
</dbReference>
<accession>A0ACB8U6D7</accession>